<keyword evidence="2" id="KW-1185">Reference proteome</keyword>
<gene>
    <name evidence="1" type="ORF">NM208_g2252</name>
</gene>
<accession>A0ACC1ST83</accession>
<protein>
    <submittedName>
        <fullName evidence="1">Uncharacterized protein</fullName>
    </submittedName>
</protein>
<evidence type="ECO:0000313" key="1">
    <source>
        <dbReference type="EMBL" id="KAJ3545961.1"/>
    </source>
</evidence>
<evidence type="ECO:0000313" key="2">
    <source>
        <dbReference type="Proteomes" id="UP001148629"/>
    </source>
</evidence>
<proteinExistence type="predicted"/>
<name>A0ACC1ST83_9HYPO</name>
<sequence>MDPTMAFRRGDNGYYSDDNDDIYDIDDGESAYYGYRRFATDTIGTLGSSSLSNTTPATSTFDNPSEPEKSGHLRVRMRELERERWREREREIREREKERERERERRKKAEEAVRRAEREAKEARRAQKKQKERAKERSREFLEGKRHAKPYIEYYDSEEVMPNSEKKSSKERPVPGMTTQSWRRLHGARGARPFSARALIDIPNKDTISKDNTLGHEAWMAGLLARAGPNMRAMHIPRHTNLTRTGTPERPKRPENHVVYVEDAESDSGSSAIEGIPETRRYAVSETPIKTPQEETSDDWASDSDYDTDADTDSTSDAVHSDTGDLRSDHANTEMGQIQRQLPPHQLAPHPTTPSANYSPPPSTARNGDGMA</sequence>
<comment type="caution">
    <text evidence="1">The sequence shown here is derived from an EMBL/GenBank/DDBJ whole genome shotgun (WGS) entry which is preliminary data.</text>
</comment>
<dbReference type="EMBL" id="JANRMS010000131">
    <property type="protein sequence ID" value="KAJ3545961.1"/>
    <property type="molecule type" value="Genomic_DNA"/>
</dbReference>
<reference evidence="1" key="1">
    <citation type="submission" date="2022-08" db="EMBL/GenBank/DDBJ databases">
        <title>Genome Sequence of Fusarium decemcellulare.</title>
        <authorList>
            <person name="Buettner E."/>
        </authorList>
    </citation>
    <scope>NUCLEOTIDE SEQUENCE</scope>
    <source>
        <strain evidence="1">Babe19</strain>
    </source>
</reference>
<organism evidence="1 2">
    <name type="scientific">Fusarium decemcellulare</name>
    <dbReference type="NCBI Taxonomy" id="57161"/>
    <lineage>
        <taxon>Eukaryota</taxon>
        <taxon>Fungi</taxon>
        <taxon>Dikarya</taxon>
        <taxon>Ascomycota</taxon>
        <taxon>Pezizomycotina</taxon>
        <taxon>Sordariomycetes</taxon>
        <taxon>Hypocreomycetidae</taxon>
        <taxon>Hypocreales</taxon>
        <taxon>Nectriaceae</taxon>
        <taxon>Fusarium</taxon>
        <taxon>Fusarium decemcellulare species complex</taxon>
    </lineage>
</organism>
<dbReference type="Proteomes" id="UP001148629">
    <property type="component" value="Unassembled WGS sequence"/>
</dbReference>